<keyword evidence="3" id="KW-1185">Reference proteome</keyword>
<proteinExistence type="predicted"/>
<comment type="caution">
    <text evidence="2">The sequence shown here is derived from an EMBL/GenBank/DDBJ whole genome shotgun (WGS) entry which is preliminary data.</text>
</comment>
<evidence type="ECO:0000313" key="2">
    <source>
        <dbReference type="EMBL" id="MBE9118401.1"/>
    </source>
</evidence>
<organism evidence="2 3">
    <name type="scientific">Lusitaniella coriacea LEGE 07157</name>
    <dbReference type="NCBI Taxonomy" id="945747"/>
    <lineage>
        <taxon>Bacteria</taxon>
        <taxon>Bacillati</taxon>
        <taxon>Cyanobacteriota</taxon>
        <taxon>Cyanophyceae</taxon>
        <taxon>Spirulinales</taxon>
        <taxon>Lusitaniellaceae</taxon>
        <taxon>Lusitaniella</taxon>
    </lineage>
</organism>
<sequence length="165" mass="18661">MALDKLKMTELDSPKTITVETISLAKPVESEADSPNAESDGTNGNDDSVKSITDSLDCHLTRILEETYGSRLERMFKYSKLSFRAILSLYIFWSHWWAAEQPEEMMAEAIEQIDSDLHLDDEDVYNAIAACVELPTQDLEQIMQALSQQIQQECWSTERIGVPGL</sequence>
<evidence type="ECO:0000313" key="3">
    <source>
        <dbReference type="Proteomes" id="UP000654482"/>
    </source>
</evidence>
<dbReference type="EMBL" id="JADEWZ010000045">
    <property type="protein sequence ID" value="MBE9118401.1"/>
    <property type="molecule type" value="Genomic_DNA"/>
</dbReference>
<dbReference type="AlphaFoldDB" id="A0A8J7DZD5"/>
<dbReference type="Proteomes" id="UP000654482">
    <property type="component" value="Unassembled WGS sequence"/>
</dbReference>
<protein>
    <submittedName>
        <fullName evidence="2">Uncharacterized protein</fullName>
    </submittedName>
</protein>
<accession>A0A8J7DZD5</accession>
<feature type="compositionally biased region" description="Polar residues" evidence="1">
    <location>
        <begin position="36"/>
        <end position="49"/>
    </location>
</feature>
<evidence type="ECO:0000256" key="1">
    <source>
        <dbReference type="SAM" id="MobiDB-lite"/>
    </source>
</evidence>
<feature type="region of interest" description="Disordered" evidence="1">
    <location>
        <begin position="22"/>
        <end position="49"/>
    </location>
</feature>
<reference evidence="2" key="1">
    <citation type="submission" date="2020-10" db="EMBL/GenBank/DDBJ databases">
        <authorList>
            <person name="Castelo-Branco R."/>
            <person name="Eusebio N."/>
            <person name="Adriana R."/>
            <person name="Vieira A."/>
            <person name="Brugerolle De Fraissinette N."/>
            <person name="Rezende De Castro R."/>
            <person name="Schneider M.P."/>
            <person name="Vasconcelos V."/>
            <person name="Leao P.N."/>
        </authorList>
    </citation>
    <scope>NUCLEOTIDE SEQUENCE</scope>
    <source>
        <strain evidence="2">LEGE 07157</strain>
    </source>
</reference>
<gene>
    <name evidence="2" type="ORF">IQ249_21140</name>
</gene>
<name>A0A8J7DZD5_9CYAN</name>